<proteinExistence type="predicted"/>
<dbReference type="InterPro" id="IPR050811">
    <property type="entry name" value="Phosphate_ABC_transporter"/>
</dbReference>
<dbReference type="Pfam" id="PF12849">
    <property type="entry name" value="PBP_like_2"/>
    <property type="match status" value="1"/>
</dbReference>
<comment type="caution">
    <text evidence="4">The sequence shown here is derived from an EMBL/GenBank/DDBJ whole genome shotgun (WGS) entry which is preliminary data.</text>
</comment>
<feature type="chain" id="PRO_5046469218" evidence="2">
    <location>
        <begin position="28"/>
        <end position="353"/>
    </location>
</feature>
<dbReference type="SUPFAM" id="SSF53850">
    <property type="entry name" value="Periplasmic binding protein-like II"/>
    <property type="match status" value="1"/>
</dbReference>
<feature type="signal peptide" evidence="2">
    <location>
        <begin position="1"/>
        <end position="27"/>
    </location>
</feature>
<organism evidence="4 5">
    <name type="scientific">Cupriavidus basilensis</name>
    <dbReference type="NCBI Taxonomy" id="68895"/>
    <lineage>
        <taxon>Bacteria</taxon>
        <taxon>Pseudomonadati</taxon>
        <taxon>Pseudomonadota</taxon>
        <taxon>Betaproteobacteria</taxon>
        <taxon>Burkholderiales</taxon>
        <taxon>Burkholderiaceae</taxon>
        <taxon>Cupriavidus</taxon>
    </lineage>
</organism>
<name>A0ABT6B1U5_9BURK</name>
<gene>
    <name evidence="4" type="ORF">P3W85_38820</name>
</gene>
<dbReference type="Gene3D" id="3.40.190.10">
    <property type="entry name" value="Periplasmic binding protein-like II"/>
    <property type="match status" value="2"/>
</dbReference>
<keyword evidence="1 2" id="KW-0732">Signal</keyword>
<evidence type="ECO:0000256" key="2">
    <source>
        <dbReference type="SAM" id="SignalP"/>
    </source>
</evidence>
<sequence>MTRSEPSQIARCLAALGLVLAAASAHPQDPGAANRRQVDPGLTAYLPQPAAPAPQAEYLTRDGAIRIGGADHVKHIVEGFNALYAQPHPGTRFQIEGKGTSSAVPLLMFGKTLFGAMGRAINPQEAVPFRKIVGQDALEIRVAHTSDDTSEHLATSLAVYVHRSNPLTQVSARQLARALTIGNPEGDLSRWGQLGLKETWASRAIHPYGTPEYTGFGTYLQRAHLRGLPLAPGYEQYGGSGQILQRLAADPAGIAVAAIGQESAQVKALAIVSEDGRNVTTGTSAEVASRAYPLGRPLYFYVRKEPGKPVDPVTREYLRLVLSREGQQIIASQPRGYIPLDAEQARAELAKLD</sequence>
<protein>
    <submittedName>
        <fullName evidence="4">Substrate-binding domain-containing protein</fullName>
    </submittedName>
</protein>
<reference evidence="4 5" key="1">
    <citation type="submission" date="2023-03" db="EMBL/GenBank/DDBJ databases">
        <title>Draft assemblies of triclosan tolerant bacteria isolated from returned activated sludge.</title>
        <authorList>
            <person name="Van Hamelsveld S."/>
        </authorList>
    </citation>
    <scope>NUCLEOTIDE SEQUENCE [LARGE SCALE GENOMIC DNA]</scope>
    <source>
        <strain evidence="4 5">GW210010_S58</strain>
    </source>
</reference>
<evidence type="ECO:0000259" key="3">
    <source>
        <dbReference type="Pfam" id="PF12849"/>
    </source>
</evidence>
<dbReference type="EMBL" id="JARJLM010000632">
    <property type="protein sequence ID" value="MDF3838846.1"/>
    <property type="molecule type" value="Genomic_DNA"/>
</dbReference>
<dbReference type="PANTHER" id="PTHR30570:SF6">
    <property type="entry name" value="PHOSPHATE-BINDING PROTEIN PSTS"/>
    <property type="match status" value="1"/>
</dbReference>
<evidence type="ECO:0000256" key="1">
    <source>
        <dbReference type="ARBA" id="ARBA00022729"/>
    </source>
</evidence>
<keyword evidence="5" id="KW-1185">Reference proteome</keyword>
<accession>A0ABT6B1U5</accession>
<dbReference type="InterPro" id="IPR024370">
    <property type="entry name" value="PBP_domain"/>
</dbReference>
<dbReference type="RefSeq" id="WP_276268706.1">
    <property type="nucleotide sequence ID" value="NZ_JARJLM010000632.1"/>
</dbReference>
<dbReference type="Proteomes" id="UP001216674">
    <property type="component" value="Unassembled WGS sequence"/>
</dbReference>
<dbReference type="PANTHER" id="PTHR30570">
    <property type="entry name" value="PERIPLASMIC PHOSPHATE BINDING COMPONENT OF PHOSPHATE ABC TRANSPORTER"/>
    <property type="match status" value="1"/>
</dbReference>
<evidence type="ECO:0000313" key="5">
    <source>
        <dbReference type="Proteomes" id="UP001216674"/>
    </source>
</evidence>
<evidence type="ECO:0000313" key="4">
    <source>
        <dbReference type="EMBL" id="MDF3838846.1"/>
    </source>
</evidence>
<feature type="domain" description="PBP" evidence="3">
    <location>
        <begin position="60"/>
        <end position="325"/>
    </location>
</feature>